<evidence type="ECO:0000256" key="5">
    <source>
        <dbReference type="ARBA" id="ARBA00023136"/>
    </source>
</evidence>
<dbReference type="Proteomes" id="UP000236340">
    <property type="component" value="Unassembled WGS sequence"/>
</dbReference>
<dbReference type="InterPro" id="IPR030923">
    <property type="entry name" value="LptG"/>
</dbReference>
<dbReference type="AlphaFoldDB" id="A0A2K2H923"/>
<dbReference type="Pfam" id="PF03739">
    <property type="entry name" value="LptF_LptG"/>
    <property type="match status" value="1"/>
</dbReference>
<dbReference type="PANTHER" id="PTHR33529">
    <property type="entry name" value="SLR0882 PROTEIN-RELATED"/>
    <property type="match status" value="1"/>
</dbReference>
<dbReference type="NCBIfam" id="TIGR04408">
    <property type="entry name" value="LptG_lptG"/>
    <property type="match status" value="1"/>
</dbReference>
<keyword evidence="5 6" id="KW-0472">Membrane</keyword>
<feature type="transmembrane region" description="Helical" evidence="6">
    <location>
        <begin position="64"/>
        <end position="82"/>
    </location>
</feature>
<evidence type="ECO:0000313" key="8">
    <source>
        <dbReference type="Proteomes" id="UP000236340"/>
    </source>
</evidence>
<keyword evidence="4 6" id="KW-1133">Transmembrane helix</keyword>
<evidence type="ECO:0000256" key="2">
    <source>
        <dbReference type="ARBA" id="ARBA00022475"/>
    </source>
</evidence>
<dbReference type="EMBL" id="PPFX01000023">
    <property type="protein sequence ID" value="PNU19777.1"/>
    <property type="molecule type" value="Genomic_DNA"/>
</dbReference>
<dbReference type="GO" id="GO:0055085">
    <property type="term" value="P:transmembrane transport"/>
    <property type="evidence" value="ECO:0007669"/>
    <property type="project" value="InterPro"/>
</dbReference>
<evidence type="ECO:0000256" key="4">
    <source>
        <dbReference type="ARBA" id="ARBA00022989"/>
    </source>
</evidence>
<sequence length="360" mass="40496">MRLLDRYLLKNYVRIFALALAAFGGIYLLVEFFEKVDDFLEHKAAINLYLAYFFWKIPVILKDITPLAVLLATFLTLGGLSRHGELTAMRACGIGLVRISRPLVLAALVVSLLLLVGGDLVTPLAAHNTEFIMRTEVSGQAPLAMKRDSLWFREGHNIIFIRLAEPKKNQLQGVTIYEMDQNFHLRRRLDAQKAHYDTSAGWILEHVKIHDFSGGRNLKNFSARKLLPYPLQKKPENFNAAVRRNDEARLQDLYRQVRRLEAEGYDATRARVDLQARIATPFTCLVMAFLGIPFALQRGRASNLALGIGISIAIGISYFLLQATLLAFGYAGALPPWLAAWSGNLLVGMLGTWMLLNTRQ</sequence>
<gene>
    <name evidence="7" type="primary">lptG</name>
    <name evidence="7" type="ORF">C2E25_10715</name>
</gene>
<keyword evidence="3 6" id="KW-0812">Transmembrane</keyword>
<organism evidence="7 8">
    <name type="scientific">Geothermobacter hydrogeniphilus</name>
    <dbReference type="NCBI Taxonomy" id="1969733"/>
    <lineage>
        <taxon>Bacteria</taxon>
        <taxon>Pseudomonadati</taxon>
        <taxon>Thermodesulfobacteriota</taxon>
        <taxon>Desulfuromonadia</taxon>
        <taxon>Desulfuromonadales</taxon>
        <taxon>Geothermobacteraceae</taxon>
        <taxon>Geothermobacter</taxon>
    </lineage>
</organism>
<feature type="transmembrane region" description="Helical" evidence="6">
    <location>
        <begin position="278"/>
        <end position="296"/>
    </location>
</feature>
<comment type="caution">
    <text evidence="7">The sequence shown here is derived from an EMBL/GenBank/DDBJ whole genome shotgun (WGS) entry which is preliminary data.</text>
</comment>
<proteinExistence type="predicted"/>
<evidence type="ECO:0000256" key="6">
    <source>
        <dbReference type="SAM" id="Phobius"/>
    </source>
</evidence>
<name>A0A2K2H923_9BACT</name>
<comment type="subcellular location">
    <subcellularLocation>
        <location evidence="1">Cell membrane</location>
        <topology evidence="1">Multi-pass membrane protein</topology>
    </subcellularLocation>
</comment>
<dbReference type="InterPro" id="IPR005495">
    <property type="entry name" value="LptG/LptF_permease"/>
</dbReference>
<reference evidence="7 8" key="1">
    <citation type="journal article" date="2018" name="Genome Announc.">
        <title>Genome Sequence of Geothermobacter sp. HR-1 Iron Reducer from the Loihi Seamount.</title>
        <authorList>
            <person name="Smith H."/>
            <person name="Abuyen K."/>
            <person name="Tremblay J."/>
            <person name="Savalia P."/>
            <person name="Perez-Rodriguez I."/>
            <person name="Emerson D."/>
            <person name="Tully B."/>
            <person name="Amend J."/>
        </authorList>
    </citation>
    <scope>NUCLEOTIDE SEQUENCE [LARGE SCALE GENOMIC DNA]</scope>
    <source>
        <strain evidence="7 8">HR-1</strain>
    </source>
</reference>
<protein>
    <submittedName>
        <fullName evidence="7">LPS export ABC transporter permease LptG</fullName>
    </submittedName>
</protein>
<accession>A0A2K2H923</accession>
<dbReference type="GO" id="GO:0043190">
    <property type="term" value="C:ATP-binding cassette (ABC) transporter complex"/>
    <property type="evidence" value="ECO:0007669"/>
    <property type="project" value="InterPro"/>
</dbReference>
<dbReference type="RefSeq" id="WP_103115736.1">
    <property type="nucleotide sequence ID" value="NZ_PPFX01000023.1"/>
</dbReference>
<feature type="transmembrane region" description="Helical" evidence="6">
    <location>
        <begin position="337"/>
        <end position="356"/>
    </location>
</feature>
<feature type="transmembrane region" description="Helical" evidence="6">
    <location>
        <begin position="103"/>
        <end position="126"/>
    </location>
</feature>
<dbReference type="PANTHER" id="PTHR33529:SF6">
    <property type="entry name" value="YJGP_YJGQ FAMILY PERMEASE"/>
    <property type="match status" value="1"/>
</dbReference>
<dbReference type="GO" id="GO:0015920">
    <property type="term" value="P:lipopolysaccharide transport"/>
    <property type="evidence" value="ECO:0007669"/>
    <property type="project" value="TreeGrafter"/>
</dbReference>
<dbReference type="OrthoDB" id="9783403at2"/>
<evidence type="ECO:0000256" key="1">
    <source>
        <dbReference type="ARBA" id="ARBA00004651"/>
    </source>
</evidence>
<keyword evidence="2" id="KW-1003">Cell membrane</keyword>
<evidence type="ECO:0000256" key="3">
    <source>
        <dbReference type="ARBA" id="ARBA00022692"/>
    </source>
</evidence>
<evidence type="ECO:0000313" key="7">
    <source>
        <dbReference type="EMBL" id="PNU19777.1"/>
    </source>
</evidence>
<feature type="transmembrane region" description="Helical" evidence="6">
    <location>
        <begin position="12"/>
        <end position="30"/>
    </location>
</feature>
<feature type="transmembrane region" description="Helical" evidence="6">
    <location>
        <begin position="308"/>
        <end position="331"/>
    </location>
</feature>